<dbReference type="AlphaFoldDB" id="A0A1H9U0T9"/>
<dbReference type="Pfam" id="PF19474">
    <property type="entry name" value="DUF6011"/>
    <property type="match status" value="1"/>
</dbReference>
<dbReference type="InterPro" id="IPR046053">
    <property type="entry name" value="DUF6011"/>
</dbReference>
<protein>
    <submittedName>
        <fullName evidence="1">Uncharacterized protein</fullName>
    </submittedName>
</protein>
<dbReference type="RefSeq" id="WP_177174268.1">
    <property type="nucleotide sequence ID" value="NZ_FOGT01000006.1"/>
</dbReference>
<dbReference type="Proteomes" id="UP000198571">
    <property type="component" value="Unassembled WGS sequence"/>
</dbReference>
<organism evidence="1 2">
    <name type="scientific">Salipaludibacillus aurantiacus</name>
    <dbReference type="NCBI Taxonomy" id="1601833"/>
    <lineage>
        <taxon>Bacteria</taxon>
        <taxon>Bacillati</taxon>
        <taxon>Bacillota</taxon>
        <taxon>Bacilli</taxon>
        <taxon>Bacillales</taxon>
        <taxon>Bacillaceae</taxon>
    </lineage>
</organism>
<evidence type="ECO:0000313" key="1">
    <source>
        <dbReference type="EMBL" id="SES02979.1"/>
    </source>
</evidence>
<proteinExistence type="predicted"/>
<name>A0A1H9U0T9_9BACI</name>
<reference evidence="2" key="1">
    <citation type="submission" date="2016-10" db="EMBL/GenBank/DDBJ databases">
        <authorList>
            <person name="Varghese N."/>
            <person name="Submissions S."/>
        </authorList>
    </citation>
    <scope>NUCLEOTIDE SEQUENCE [LARGE SCALE GENOMIC DNA]</scope>
    <source>
        <strain evidence="2">S9</strain>
    </source>
</reference>
<sequence>MEQHTECIRCGRKLKDKKSCERGYGSVCYRKMLQEEKDFDNQQIWDGLPTELKG</sequence>
<gene>
    <name evidence="1" type="ORF">SAMN05518684_106218</name>
</gene>
<dbReference type="STRING" id="1601833.SAMN05518684_106218"/>
<keyword evidence="2" id="KW-1185">Reference proteome</keyword>
<evidence type="ECO:0000313" key="2">
    <source>
        <dbReference type="Proteomes" id="UP000198571"/>
    </source>
</evidence>
<dbReference type="EMBL" id="FOGT01000006">
    <property type="protein sequence ID" value="SES02979.1"/>
    <property type="molecule type" value="Genomic_DNA"/>
</dbReference>
<accession>A0A1H9U0T9</accession>